<reference evidence="1" key="1">
    <citation type="journal article" date="2012" name="Nature">
        <title>The oyster genome reveals stress adaptation and complexity of shell formation.</title>
        <authorList>
            <person name="Zhang G."/>
            <person name="Fang X."/>
            <person name="Guo X."/>
            <person name="Li L."/>
            <person name="Luo R."/>
            <person name="Xu F."/>
            <person name="Yang P."/>
            <person name="Zhang L."/>
            <person name="Wang X."/>
            <person name="Qi H."/>
            <person name="Xiong Z."/>
            <person name="Que H."/>
            <person name="Xie Y."/>
            <person name="Holland P.W."/>
            <person name="Paps J."/>
            <person name="Zhu Y."/>
            <person name="Wu F."/>
            <person name="Chen Y."/>
            <person name="Wang J."/>
            <person name="Peng C."/>
            <person name="Meng J."/>
            <person name="Yang L."/>
            <person name="Liu J."/>
            <person name="Wen B."/>
            <person name="Zhang N."/>
            <person name="Huang Z."/>
            <person name="Zhu Q."/>
            <person name="Feng Y."/>
            <person name="Mount A."/>
            <person name="Hedgecock D."/>
            <person name="Xu Z."/>
            <person name="Liu Y."/>
            <person name="Domazet-Loso T."/>
            <person name="Du Y."/>
            <person name="Sun X."/>
            <person name="Zhang S."/>
            <person name="Liu B."/>
            <person name="Cheng P."/>
            <person name="Jiang X."/>
            <person name="Li J."/>
            <person name="Fan D."/>
            <person name="Wang W."/>
            <person name="Fu W."/>
            <person name="Wang T."/>
            <person name="Wang B."/>
            <person name="Zhang J."/>
            <person name="Peng Z."/>
            <person name="Li Y."/>
            <person name="Li N."/>
            <person name="Wang J."/>
            <person name="Chen M."/>
            <person name="He Y."/>
            <person name="Tan F."/>
            <person name="Song X."/>
            <person name="Zheng Q."/>
            <person name="Huang R."/>
            <person name="Yang H."/>
            <person name="Du X."/>
            <person name="Chen L."/>
            <person name="Yang M."/>
            <person name="Gaffney P.M."/>
            <person name="Wang S."/>
            <person name="Luo L."/>
            <person name="She Z."/>
            <person name="Ming Y."/>
            <person name="Huang W."/>
            <person name="Zhang S."/>
            <person name="Huang B."/>
            <person name="Zhang Y."/>
            <person name="Qu T."/>
            <person name="Ni P."/>
            <person name="Miao G."/>
            <person name="Wang J."/>
            <person name="Wang Q."/>
            <person name="Steinberg C.E."/>
            <person name="Wang H."/>
            <person name="Li N."/>
            <person name="Qian L."/>
            <person name="Zhang G."/>
            <person name="Li Y."/>
            <person name="Yang H."/>
            <person name="Liu X."/>
            <person name="Wang J."/>
            <person name="Yin Y."/>
            <person name="Wang J."/>
        </authorList>
    </citation>
    <scope>NUCLEOTIDE SEQUENCE [LARGE SCALE GENOMIC DNA]</scope>
    <source>
        <strain evidence="1">05x7-T-G4-1.051#20</strain>
    </source>
</reference>
<accession>K1Q0I2</accession>
<dbReference type="InParanoid" id="K1Q0I2"/>
<organism evidence="1">
    <name type="scientific">Magallana gigas</name>
    <name type="common">Pacific oyster</name>
    <name type="synonym">Crassostrea gigas</name>
    <dbReference type="NCBI Taxonomy" id="29159"/>
    <lineage>
        <taxon>Eukaryota</taxon>
        <taxon>Metazoa</taxon>
        <taxon>Spiralia</taxon>
        <taxon>Lophotrochozoa</taxon>
        <taxon>Mollusca</taxon>
        <taxon>Bivalvia</taxon>
        <taxon>Autobranchia</taxon>
        <taxon>Pteriomorphia</taxon>
        <taxon>Ostreida</taxon>
        <taxon>Ostreoidea</taxon>
        <taxon>Ostreidae</taxon>
        <taxon>Magallana</taxon>
    </lineage>
</organism>
<name>K1Q0I2_MAGGI</name>
<evidence type="ECO:0000313" key="1">
    <source>
        <dbReference type="EMBL" id="EKC22330.1"/>
    </source>
</evidence>
<proteinExistence type="predicted"/>
<dbReference type="HOGENOM" id="CLU_1620629_0_0_1"/>
<sequence length="164" mass="18679">MTSENWIPNHFVPLLQPIEIPDFLDSSADDVVDQGCRPVFNNTMIKFDDDDHENLLEISGLSAILNSLQEKEELENDSSLSPVLNPVEPFTMYTFQLNTKDPVVTLDIPSFKDIPYIQNMDEDTKALPAEKVHEEDKLESKTLAAENMHEEDKDCTFALDRYSS</sequence>
<dbReference type="AlphaFoldDB" id="K1Q0I2"/>
<protein>
    <submittedName>
        <fullName evidence="1">Uncharacterized protein</fullName>
    </submittedName>
</protein>
<gene>
    <name evidence="1" type="ORF">CGI_10002482</name>
</gene>
<dbReference type="EMBL" id="JH818585">
    <property type="protein sequence ID" value="EKC22330.1"/>
    <property type="molecule type" value="Genomic_DNA"/>
</dbReference>